<evidence type="ECO:0000256" key="1">
    <source>
        <dbReference type="ARBA" id="ARBA00005771"/>
    </source>
</evidence>
<dbReference type="Gene3D" id="3.40.50.300">
    <property type="entry name" value="P-loop containing nucleotide triphosphate hydrolases"/>
    <property type="match status" value="1"/>
</dbReference>
<dbReference type="SUPFAM" id="SSF52540">
    <property type="entry name" value="P-loop containing nucleoside triphosphate hydrolases"/>
    <property type="match status" value="1"/>
</dbReference>
<dbReference type="OMA" id="KDILMYF"/>
<dbReference type="Ensembl" id="ENSSDUT00000018402.1">
    <property type="protein sequence ID" value="ENSSDUP00000018074.1"/>
    <property type="gene ID" value="ENSSDUG00000013164.1"/>
</dbReference>
<protein>
    <recommendedName>
        <fullName evidence="3">Sulfotransferase</fullName>
        <ecNumber evidence="3">2.8.2.-</ecNumber>
    </recommendedName>
</protein>
<dbReference type="GeneTree" id="ENSGT00940000163342"/>
<accession>A0A3B4UHH0</accession>
<feature type="domain" description="Sulfotransferase" evidence="4">
    <location>
        <begin position="37"/>
        <end position="153"/>
    </location>
</feature>
<reference evidence="5" key="2">
    <citation type="submission" date="2025-09" db="UniProtKB">
        <authorList>
            <consortium name="Ensembl"/>
        </authorList>
    </citation>
    <scope>IDENTIFICATION</scope>
</reference>
<dbReference type="AlphaFoldDB" id="A0A3B4UHH0"/>
<feature type="domain" description="Sulfotransferase" evidence="4">
    <location>
        <begin position="157"/>
        <end position="205"/>
    </location>
</feature>
<evidence type="ECO:0000256" key="3">
    <source>
        <dbReference type="RuleBase" id="RU361155"/>
    </source>
</evidence>
<proteinExistence type="inferred from homology"/>
<evidence type="ECO:0000313" key="6">
    <source>
        <dbReference type="Proteomes" id="UP000261420"/>
    </source>
</evidence>
<dbReference type="PANTHER" id="PTHR11783">
    <property type="entry name" value="SULFOTRANSFERASE SULT"/>
    <property type="match status" value="1"/>
</dbReference>
<dbReference type="STRING" id="41447.ENSSDUP00000018074"/>
<dbReference type="GO" id="GO:0008146">
    <property type="term" value="F:sulfotransferase activity"/>
    <property type="evidence" value="ECO:0007669"/>
    <property type="project" value="InterPro"/>
</dbReference>
<dbReference type="Pfam" id="PF00685">
    <property type="entry name" value="Sulfotransfer_1"/>
    <property type="match status" value="2"/>
</dbReference>
<evidence type="ECO:0000259" key="4">
    <source>
        <dbReference type="Pfam" id="PF00685"/>
    </source>
</evidence>
<keyword evidence="2 3" id="KW-0808">Transferase</keyword>
<sequence length="214" mass="25893">MTQYFTEIWKNIQNFQAWPDYILIASYPKAGQKKSYILDLLYFDQTSEHQKFVPIYARTEMVDKLHTSPRLMRTHLPILFVPKSFWEQNCRVYNLLCFFFLWRSFMPNAKDILMYFVASVVFGSWYDHVNSWWKKKDTYSNLHYMFEEDLVEFEKDNMVNLSIYPGMDFTTLSFTKKGKVGDWKNYFTVAQSEEFDEDYKKKIKDPTLHFHADI</sequence>
<dbReference type="InterPro" id="IPR000863">
    <property type="entry name" value="Sulfotransferase_dom"/>
</dbReference>
<name>A0A3B4UHH0_SERDU</name>
<reference evidence="5" key="1">
    <citation type="submission" date="2025-08" db="UniProtKB">
        <authorList>
            <consortium name="Ensembl"/>
        </authorList>
    </citation>
    <scope>IDENTIFICATION</scope>
</reference>
<evidence type="ECO:0000313" key="5">
    <source>
        <dbReference type="Ensembl" id="ENSSDUP00000018074.1"/>
    </source>
</evidence>
<dbReference type="InterPro" id="IPR027417">
    <property type="entry name" value="P-loop_NTPase"/>
</dbReference>
<evidence type="ECO:0000256" key="2">
    <source>
        <dbReference type="ARBA" id="ARBA00022679"/>
    </source>
</evidence>
<dbReference type="EC" id="2.8.2.-" evidence="3"/>
<keyword evidence="6" id="KW-1185">Reference proteome</keyword>
<dbReference type="Proteomes" id="UP000261420">
    <property type="component" value="Unplaced"/>
</dbReference>
<organism evidence="5 6">
    <name type="scientific">Seriola dumerili</name>
    <name type="common">Greater amberjack</name>
    <name type="synonym">Caranx dumerili</name>
    <dbReference type="NCBI Taxonomy" id="41447"/>
    <lineage>
        <taxon>Eukaryota</taxon>
        <taxon>Metazoa</taxon>
        <taxon>Chordata</taxon>
        <taxon>Craniata</taxon>
        <taxon>Vertebrata</taxon>
        <taxon>Euteleostomi</taxon>
        <taxon>Actinopterygii</taxon>
        <taxon>Neopterygii</taxon>
        <taxon>Teleostei</taxon>
        <taxon>Neoteleostei</taxon>
        <taxon>Acanthomorphata</taxon>
        <taxon>Carangaria</taxon>
        <taxon>Carangiformes</taxon>
        <taxon>Carangidae</taxon>
        <taxon>Seriola</taxon>
    </lineage>
</organism>
<comment type="similarity">
    <text evidence="1 3">Belongs to the sulfotransferase 1 family.</text>
</comment>